<dbReference type="Pfam" id="PF13365">
    <property type="entry name" value="Trypsin_2"/>
    <property type="match status" value="1"/>
</dbReference>
<sequence length="402" mass="43035" precursor="true">MRTRIDILFILVLLASTMNSGFALHGQDVLTVPQQTPGTSPNTQPPANLSTPDILVRDRQKNALGVAAEFYGPDGLTPDEAINVAVYENCNRSIVNISTLGLRSDRFFMRSTEEGNGSGAVLDGKGHILTNFHVIERAQHVNVTLYNEETYPATLVGADPVNDIAVIKIEAPSEELFPVSFGDSSTLRVGMRVFALGNPFGLERTMSQGMISSLNRTLEVQRNWIIKSIIQIDAAINPGNSGGPLIDTHGRLVGMNTAIASRVEQSAGIGFAIPVNLIRRVVPELIEHGRVIRGEIGITHVTVTDQGLRVSRLTEGGPAEKAGIRGPAVSRRGPVILVDRSAADVIIAVDQQPVATAAEFLGLIESKKPGDIVTLTILRDKAIHEIAVTLGGNVRNTDGFGI</sequence>
<proteinExistence type="inferred from homology"/>
<keyword evidence="4" id="KW-0732">Signal</keyword>
<evidence type="ECO:0000256" key="1">
    <source>
        <dbReference type="ARBA" id="ARBA00010541"/>
    </source>
</evidence>
<dbReference type="SMART" id="SM00228">
    <property type="entry name" value="PDZ"/>
    <property type="match status" value="1"/>
</dbReference>
<dbReference type="PRINTS" id="PR00834">
    <property type="entry name" value="PROTEASES2C"/>
</dbReference>
<dbReference type="InterPro" id="IPR009003">
    <property type="entry name" value="Peptidase_S1_PA"/>
</dbReference>
<protein>
    <submittedName>
        <fullName evidence="6">Putative serine protease HtrA</fullName>
    </submittedName>
</protein>
<dbReference type="PANTHER" id="PTHR43343:SF3">
    <property type="entry name" value="PROTEASE DO-LIKE 8, CHLOROPLASTIC"/>
    <property type="match status" value="1"/>
</dbReference>
<dbReference type="InterPro" id="IPR051201">
    <property type="entry name" value="Chloro_Bact_Ser_Proteases"/>
</dbReference>
<dbReference type="InterPro" id="IPR043504">
    <property type="entry name" value="Peptidase_S1_PA_chymotrypsin"/>
</dbReference>
<keyword evidence="2 6" id="KW-0645">Protease</keyword>
<dbReference type="InterPro" id="IPR001940">
    <property type="entry name" value="Peptidase_S1C"/>
</dbReference>
<dbReference type="PANTHER" id="PTHR43343">
    <property type="entry name" value="PEPTIDASE S12"/>
    <property type="match status" value="1"/>
</dbReference>
<reference evidence="6 7" key="1">
    <citation type="submission" date="2019-02" db="EMBL/GenBank/DDBJ databases">
        <title>Deep-cultivation of Planctomycetes and their phenomic and genomic characterization uncovers novel biology.</title>
        <authorList>
            <person name="Wiegand S."/>
            <person name="Jogler M."/>
            <person name="Boedeker C."/>
            <person name="Pinto D."/>
            <person name="Vollmers J."/>
            <person name="Rivas-Marin E."/>
            <person name="Kohn T."/>
            <person name="Peeters S.H."/>
            <person name="Heuer A."/>
            <person name="Rast P."/>
            <person name="Oberbeckmann S."/>
            <person name="Bunk B."/>
            <person name="Jeske O."/>
            <person name="Meyerdierks A."/>
            <person name="Storesund J.E."/>
            <person name="Kallscheuer N."/>
            <person name="Luecker S."/>
            <person name="Lage O.M."/>
            <person name="Pohl T."/>
            <person name="Merkel B.J."/>
            <person name="Hornburger P."/>
            <person name="Mueller R.-W."/>
            <person name="Bruemmer F."/>
            <person name="Labrenz M."/>
            <person name="Spormann A.M."/>
            <person name="Op Den Camp H."/>
            <person name="Overmann J."/>
            <person name="Amann R."/>
            <person name="Jetten M.S.M."/>
            <person name="Mascher T."/>
            <person name="Medema M.H."/>
            <person name="Devos D.P."/>
            <person name="Kaster A.-K."/>
            <person name="Ovreas L."/>
            <person name="Rohde M."/>
            <person name="Galperin M.Y."/>
            <person name="Jogler C."/>
        </authorList>
    </citation>
    <scope>NUCLEOTIDE SEQUENCE [LARGE SCALE GENOMIC DNA]</scope>
    <source>
        <strain evidence="6 7">KOR42</strain>
    </source>
</reference>
<feature type="signal peptide" evidence="4">
    <location>
        <begin position="1"/>
        <end position="23"/>
    </location>
</feature>
<keyword evidence="3" id="KW-0378">Hydrolase</keyword>
<dbReference type="GO" id="GO:0004252">
    <property type="term" value="F:serine-type endopeptidase activity"/>
    <property type="evidence" value="ECO:0007669"/>
    <property type="project" value="InterPro"/>
</dbReference>
<comment type="similarity">
    <text evidence="1">Belongs to the peptidase S1C family.</text>
</comment>
<dbReference type="EMBL" id="SIHI01000049">
    <property type="protein sequence ID" value="TWT40720.1"/>
    <property type="molecule type" value="Genomic_DNA"/>
</dbReference>
<name>A0A5C5VRC8_9PLAN</name>
<evidence type="ECO:0000313" key="6">
    <source>
        <dbReference type="EMBL" id="TWT40720.1"/>
    </source>
</evidence>
<dbReference type="GO" id="GO:0006508">
    <property type="term" value="P:proteolysis"/>
    <property type="evidence" value="ECO:0007669"/>
    <property type="project" value="UniProtKB-KW"/>
</dbReference>
<dbReference type="PROSITE" id="PS50106">
    <property type="entry name" value="PDZ"/>
    <property type="match status" value="1"/>
</dbReference>
<dbReference type="InterPro" id="IPR001478">
    <property type="entry name" value="PDZ"/>
</dbReference>
<gene>
    <name evidence="6" type="primary">htrA_7</name>
    <name evidence="6" type="ORF">KOR42_48950</name>
</gene>
<evidence type="ECO:0000256" key="4">
    <source>
        <dbReference type="SAM" id="SignalP"/>
    </source>
</evidence>
<comment type="caution">
    <text evidence="6">The sequence shown here is derived from an EMBL/GenBank/DDBJ whole genome shotgun (WGS) entry which is preliminary data.</text>
</comment>
<dbReference type="Gene3D" id="2.40.10.10">
    <property type="entry name" value="Trypsin-like serine proteases"/>
    <property type="match status" value="2"/>
</dbReference>
<dbReference type="Proteomes" id="UP000317243">
    <property type="component" value="Unassembled WGS sequence"/>
</dbReference>
<evidence type="ECO:0000256" key="3">
    <source>
        <dbReference type="ARBA" id="ARBA00022801"/>
    </source>
</evidence>
<dbReference type="RefSeq" id="WP_231741091.1">
    <property type="nucleotide sequence ID" value="NZ_SIHI01000049.1"/>
</dbReference>
<keyword evidence="7" id="KW-1185">Reference proteome</keyword>
<accession>A0A5C5VRC8</accession>
<feature type="domain" description="PDZ" evidence="5">
    <location>
        <begin position="285"/>
        <end position="381"/>
    </location>
</feature>
<feature type="chain" id="PRO_5022660393" evidence="4">
    <location>
        <begin position="24"/>
        <end position="402"/>
    </location>
</feature>
<organism evidence="6 7">
    <name type="scientific">Thalassoglobus neptunius</name>
    <dbReference type="NCBI Taxonomy" id="1938619"/>
    <lineage>
        <taxon>Bacteria</taxon>
        <taxon>Pseudomonadati</taxon>
        <taxon>Planctomycetota</taxon>
        <taxon>Planctomycetia</taxon>
        <taxon>Planctomycetales</taxon>
        <taxon>Planctomycetaceae</taxon>
        <taxon>Thalassoglobus</taxon>
    </lineage>
</organism>
<evidence type="ECO:0000259" key="5">
    <source>
        <dbReference type="PROSITE" id="PS50106"/>
    </source>
</evidence>
<dbReference type="AlphaFoldDB" id="A0A5C5VRC8"/>
<dbReference type="SUPFAM" id="SSF50494">
    <property type="entry name" value="Trypsin-like serine proteases"/>
    <property type="match status" value="1"/>
</dbReference>
<dbReference type="Pfam" id="PF13180">
    <property type="entry name" value="PDZ_2"/>
    <property type="match status" value="1"/>
</dbReference>
<dbReference type="Gene3D" id="2.30.42.10">
    <property type="match status" value="1"/>
</dbReference>
<evidence type="ECO:0000256" key="2">
    <source>
        <dbReference type="ARBA" id="ARBA00022670"/>
    </source>
</evidence>
<dbReference type="InterPro" id="IPR036034">
    <property type="entry name" value="PDZ_sf"/>
</dbReference>
<evidence type="ECO:0000313" key="7">
    <source>
        <dbReference type="Proteomes" id="UP000317243"/>
    </source>
</evidence>
<dbReference type="SUPFAM" id="SSF50156">
    <property type="entry name" value="PDZ domain-like"/>
    <property type="match status" value="1"/>
</dbReference>